<evidence type="ECO:0000313" key="1">
    <source>
        <dbReference type="Proteomes" id="UP000695022"/>
    </source>
</evidence>
<name>A0ABM1FAH6_PRICU</name>
<dbReference type="PANTHER" id="PTHR46704">
    <property type="entry name" value="CXC DOMAIN-CONTAINING PROTEIN-RELATED"/>
    <property type="match status" value="1"/>
</dbReference>
<organism evidence="1 2">
    <name type="scientific">Priapulus caudatus</name>
    <name type="common">Priapulid worm</name>
    <dbReference type="NCBI Taxonomy" id="37621"/>
    <lineage>
        <taxon>Eukaryota</taxon>
        <taxon>Metazoa</taxon>
        <taxon>Ecdysozoa</taxon>
        <taxon>Scalidophora</taxon>
        <taxon>Priapulida</taxon>
        <taxon>Priapulimorpha</taxon>
        <taxon>Priapulimorphida</taxon>
        <taxon>Priapulidae</taxon>
        <taxon>Priapulus</taxon>
    </lineage>
</organism>
<reference evidence="2" key="1">
    <citation type="submission" date="2025-08" db="UniProtKB">
        <authorList>
            <consortium name="RefSeq"/>
        </authorList>
    </citation>
    <scope>IDENTIFICATION</scope>
</reference>
<proteinExistence type="predicted"/>
<dbReference type="RefSeq" id="XP_014681447.1">
    <property type="nucleotide sequence ID" value="XM_014825961.1"/>
</dbReference>
<dbReference type="GeneID" id="106821245"/>
<gene>
    <name evidence="2" type="primary">LOC106821245</name>
</gene>
<accession>A0ABM1FAH6</accession>
<protein>
    <submittedName>
        <fullName evidence="2">Uncharacterized protein LOC106821245</fullName>
    </submittedName>
</protein>
<keyword evidence="1" id="KW-1185">Reference proteome</keyword>
<dbReference type="Proteomes" id="UP000695022">
    <property type="component" value="Unplaced"/>
</dbReference>
<dbReference type="PANTHER" id="PTHR46704:SF1">
    <property type="entry name" value="TELOMERE LENGTH REGULATION PROTEIN TEL2 HOMOLOG"/>
    <property type="match status" value="1"/>
</dbReference>
<evidence type="ECO:0000313" key="2">
    <source>
        <dbReference type="RefSeq" id="XP_014681447.1"/>
    </source>
</evidence>
<sequence length="275" mass="31025">MIPHIHAAGHLPYAKSARLYLQQMDELEKTMPTDEYSLFTEKGYFTIRRRDSFWSGNFSDQTIEQFLMRSLKASGRMTHGRGITDSTLTKWVYALPLCVPFCDALEKFTGVHTCTSDQHKDMLQSTQSRDNKHRCVFLGWLEAHPPFAGYAPDQLVSLSTGVVADTSVDCDNAVEIGEKAASEMSGKRFTDITLRRNDKVKTIGAKEKMVRVRGQQVEVNSSLLFNRITCVLNNSSEIKSLLAYELAPQPPSLFQYGVMRKPTKSSLGLLLKEFK</sequence>